<evidence type="ECO:0000256" key="1">
    <source>
        <dbReference type="SAM" id="SignalP"/>
    </source>
</evidence>
<proteinExistence type="predicted"/>
<gene>
    <name evidence="2" type="ORF">ISU02_02695</name>
</gene>
<accession>A0ABR9ZNI8</accession>
<feature type="signal peptide" evidence="1">
    <location>
        <begin position="1"/>
        <end position="23"/>
    </location>
</feature>
<name>A0ABR9ZNI8_9FIRM</name>
<keyword evidence="1" id="KW-0732">Signal</keyword>
<evidence type="ECO:0000313" key="2">
    <source>
        <dbReference type="EMBL" id="MBF4692006.1"/>
    </source>
</evidence>
<dbReference type="Proteomes" id="UP000614200">
    <property type="component" value="Unassembled WGS sequence"/>
</dbReference>
<reference evidence="2 3" key="1">
    <citation type="submission" date="2020-11" db="EMBL/GenBank/DDBJ databases">
        <title>Fusibacter basophilias sp. nov.</title>
        <authorList>
            <person name="Qiu D."/>
        </authorList>
    </citation>
    <scope>NUCLEOTIDE SEQUENCE [LARGE SCALE GENOMIC DNA]</scope>
    <source>
        <strain evidence="2 3">Q10-2</strain>
    </source>
</reference>
<sequence>MKRILALVLITFLMMNSSLLAIADTRENNIKDSIYIDLEKASGLTMDIINSSSEKDIDLYFESIFSTKASMWRSEEKYDALERVIALNNSFKSPEYQVFSRYSQEFESASVTSRSAINGCTYTGSKGVSWVRDTTSNGTPLSWGELISGVYTLEVDFLPYNVVATLYALSTDKSFFEMVKNAGTTATASALICKKAGIKGVIGGGVIGFCVSLGWDLLSLLDRNALRDMMESMVLSDLMRVDFVTASNMVTKCYSKYTTSVEWIDSKQCFKYLNIANPTGKAGNWHGGEPGYLYSY</sequence>
<feature type="chain" id="PRO_5047525010" evidence="1">
    <location>
        <begin position="24"/>
        <end position="296"/>
    </location>
</feature>
<organism evidence="2 3">
    <name type="scientific">Fusibacter ferrireducens</name>
    <dbReference type="NCBI Taxonomy" id="2785058"/>
    <lineage>
        <taxon>Bacteria</taxon>
        <taxon>Bacillati</taxon>
        <taxon>Bacillota</taxon>
        <taxon>Clostridia</taxon>
        <taxon>Eubacteriales</taxon>
        <taxon>Eubacteriales Family XII. Incertae Sedis</taxon>
        <taxon>Fusibacter</taxon>
    </lineage>
</organism>
<protein>
    <submittedName>
        <fullName evidence="2">Uncharacterized protein</fullName>
    </submittedName>
</protein>
<dbReference type="EMBL" id="JADKNH010000001">
    <property type="protein sequence ID" value="MBF4692006.1"/>
    <property type="molecule type" value="Genomic_DNA"/>
</dbReference>
<evidence type="ECO:0000313" key="3">
    <source>
        <dbReference type="Proteomes" id="UP000614200"/>
    </source>
</evidence>
<dbReference type="RefSeq" id="WP_194700231.1">
    <property type="nucleotide sequence ID" value="NZ_JADKNH010000001.1"/>
</dbReference>
<comment type="caution">
    <text evidence="2">The sequence shown here is derived from an EMBL/GenBank/DDBJ whole genome shotgun (WGS) entry which is preliminary data.</text>
</comment>
<keyword evidence="3" id="KW-1185">Reference proteome</keyword>